<reference evidence="2" key="1">
    <citation type="journal article" date="2019" name="Int. J. Syst. Evol. Microbiol.">
        <title>The Global Catalogue of Microorganisms (GCM) 10K type strain sequencing project: providing services to taxonomists for standard genome sequencing and annotation.</title>
        <authorList>
            <consortium name="The Broad Institute Genomics Platform"/>
            <consortium name="The Broad Institute Genome Sequencing Center for Infectious Disease"/>
            <person name="Wu L."/>
            <person name="Ma J."/>
        </authorList>
    </citation>
    <scope>NUCLEOTIDE SEQUENCE [LARGE SCALE GENOMIC DNA]</scope>
    <source>
        <strain evidence="2">WYCCWR 13023</strain>
    </source>
</reference>
<evidence type="ECO:0008006" key="3">
    <source>
        <dbReference type="Google" id="ProtNLM"/>
    </source>
</evidence>
<dbReference type="Proteomes" id="UP001595935">
    <property type="component" value="Unassembled WGS sequence"/>
</dbReference>
<dbReference type="RefSeq" id="WP_213259795.1">
    <property type="nucleotide sequence ID" value="NZ_JAGYWA010000009.1"/>
</dbReference>
<keyword evidence="2" id="KW-1185">Reference proteome</keyword>
<evidence type="ECO:0000313" key="2">
    <source>
        <dbReference type="Proteomes" id="UP001595935"/>
    </source>
</evidence>
<evidence type="ECO:0000313" key="1">
    <source>
        <dbReference type="EMBL" id="MFC4749840.1"/>
    </source>
</evidence>
<name>A0ABV9PMQ1_9FLAO</name>
<accession>A0ABV9PMQ1</accession>
<sequence>MLRKILSLSGTVELTKTEKRSIQGGLACVGGKCPKPGNYCCPMGQDSICRLNGLACPEQ</sequence>
<protein>
    <recommendedName>
        <fullName evidence="3">Bacteriocin-like protein</fullName>
    </recommendedName>
</protein>
<gene>
    <name evidence="1" type="ORF">ACFO5S_20475</name>
</gene>
<proteinExistence type="predicted"/>
<dbReference type="EMBL" id="JBHSGV010000009">
    <property type="protein sequence ID" value="MFC4749840.1"/>
    <property type="molecule type" value="Genomic_DNA"/>
</dbReference>
<organism evidence="1 2">
    <name type="scientific">Flavobacterium branchiicola</name>
    <dbReference type="NCBI Taxonomy" id="1114875"/>
    <lineage>
        <taxon>Bacteria</taxon>
        <taxon>Pseudomonadati</taxon>
        <taxon>Bacteroidota</taxon>
        <taxon>Flavobacteriia</taxon>
        <taxon>Flavobacteriales</taxon>
        <taxon>Flavobacteriaceae</taxon>
        <taxon>Flavobacterium</taxon>
    </lineage>
</organism>
<comment type="caution">
    <text evidence="1">The sequence shown here is derived from an EMBL/GenBank/DDBJ whole genome shotgun (WGS) entry which is preliminary data.</text>
</comment>